<evidence type="ECO:0000313" key="4">
    <source>
        <dbReference type="EMBL" id="CLW00878.1"/>
    </source>
</evidence>
<dbReference type="EC" id="1.-.-.-" evidence="4"/>
<dbReference type="GO" id="GO:0003960">
    <property type="term" value="F:quinone reductase (NADPH) activity"/>
    <property type="evidence" value="ECO:0007669"/>
    <property type="project" value="UniProtKB-EC"/>
</dbReference>
<dbReference type="AlphaFoldDB" id="A0A0E8TSE0"/>
<dbReference type="EMBL" id="CQQC01000612">
    <property type="protein sequence ID" value="CNV27492.1"/>
    <property type="molecule type" value="Genomic_DNA"/>
</dbReference>
<dbReference type="InterPro" id="IPR011032">
    <property type="entry name" value="GroES-like_sf"/>
</dbReference>
<dbReference type="Pfam" id="PF00107">
    <property type="entry name" value="ADH_zinc_N"/>
    <property type="match status" value="1"/>
</dbReference>
<reference evidence="6 10" key="3">
    <citation type="submission" date="2016-04" db="EMBL/GenBank/DDBJ databases">
        <authorList>
            <person name="Bigi M."/>
            <person name="Bigi F."/>
            <person name="Soria M.A."/>
        </authorList>
    </citation>
    <scope>NUCLEOTIDE SEQUENCE [LARGE SCALE GENOMIC DNA]</scope>
    <source>
        <strain evidence="6 10">6548</strain>
    </source>
</reference>
<dbReference type="InterPro" id="IPR020843">
    <property type="entry name" value="ER"/>
</dbReference>
<accession>A0A0E8TSE0</accession>
<proteinExistence type="predicted"/>
<dbReference type="CDD" id="cd08275">
    <property type="entry name" value="MDR3"/>
    <property type="match status" value="1"/>
</dbReference>
<evidence type="ECO:0000313" key="10">
    <source>
        <dbReference type="Proteomes" id="UP000189452"/>
    </source>
</evidence>
<evidence type="ECO:0000313" key="8">
    <source>
        <dbReference type="Proteomes" id="UP000046947"/>
    </source>
</evidence>
<evidence type="ECO:0000259" key="2">
    <source>
        <dbReference type="SMART" id="SM00829"/>
    </source>
</evidence>
<dbReference type="PANTHER" id="PTHR44054:SF1">
    <property type="entry name" value="SYNAPTIC VESICLE MEMBRANE PROTEIN VAT-1 HOMOLOG"/>
    <property type="match status" value="1"/>
</dbReference>
<dbReference type="SUPFAM" id="SSF51735">
    <property type="entry name" value="NAD(P)-binding Rossmann-fold domains"/>
    <property type="match status" value="1"/>
</dbReference>
<dbReference type="Gene3D" id="3.40.50.720">
    <property type="entry name" value="NAD(P)-binding Rossmann-like Domain"/>
    <property type="match status" value="1"/>
</dbReference>
<dbReference type="InterPro" id="IPR052100">
    <property type="entry name" value="SV-ATPase_mito-regulator"/>
</dbReference>
<evidence type="ECO:0000256" key="1">
    <source>
        <dbReference type="ARBA" id="ARBA00023002"/>
    </source>
</evidence>
<dbReference type="Proteomes" id="UP000039217">
    <property type="component" value="Unassembled WGS sequence"/>
</dbReference>
<evidence type="ECO:0000313" key="3">
    <source>
        <dbReference type="EMBL" id="CFE48595.1"/>
    </source>
</evidence>
<dbReference type="Gene3D" id="3.90.180.10">
    <property type="entry name" value="Medium-chain alcohol dehydrogenases, catalytic domain"/>
    <property type="match status" value="1"/>
</dbReference>
<evidence type="ECO:0000313" key="7">
    <source>
        <dbReference type="Proteomes" id="UP000039217"/>
    </source>
</evidence>
<dbReference type="SMART" id="SM00829">
    <property type="entry name" value="PKS_ER"/>
    <property type="match status" value="1"/>
</dbReference>
<dbReference type="Pfam" id="PF08240">
    <property type="entry name" value="ADH_N"/>
    <property type="match status" value="1"/>
</dbReference>
<dbReference type="InterPro" id="IPR002364">
    <property type="entry name" value="Quin_OxRdtase/zeta-crystal_CS"/>
</dbReference>
<evidence type="ECO:0000313" key="6">
    <source>
        <dbReference type="EMBL" id="OMH59841.1"/>
    </source>
</evidence>
<name>A0A0E8TSE0_MYCTX</name>
<dbReference type="EMBL" id="LWDQ01000001">
    <property type="protein sequence ID" value="OMH59841.1"/>
    <property type="molecule type" value="Genomic_DNA"/>
</dbReference>
<dbReference type="PANTHER" id="PTHR44054">
    <property type="entry name" value="SYNAPTIC VESICLE MEMBRANE PROTEIN VAT-1 HOMOLOG-LIKE"/>
    <property type="match status" value="1"/>
</dbReference>
<gene>
    <name evidence="4" type="primary">fadB5</name>
    <name evidence="6" type="synonym">qorA_2</name>
    <name evidence="6" type="ORF">A4S10_02012</name>
    <name evidence="5" type="ORF">ERS007661_01952</name>
    <name evidence="3" type="ORF">ERS007688_01138</name>
    <name evidence="4" type="ORF">ERS094118_01706</name>
</gene>
<dbReference type="InterPro" id="IPR013154">
    <property type="entry name" value="ADH-like_N"/>
</dbReference>
<dbReference type="Proteomes" id="UP000050139">
    <property type="component" value="Unassembled WGS sequence"/>
</dbReference>
<dbReference type="GO" id="GO:0008270">
    <property type="term" value="F:zinc ion binding"/>
    <property type="evidence" value="ECO:0007669"/>
    <property type="project" value="InterPro"/>
</dbReference>
<keyword evidence="1 4" id="KW-0560">Oxidoreductase</keyword>
<dbReference type="PROSITE" id="PS01162">
    <property type="entry name" value="QOR_ZETA_CRYSTAL"/>
    <property type="match status" value="1"/>
</dbReference>
<reference evidence="4 9" key="2">
    <citation type="submission" date="2015-03" db="EMBL/GenBank/DDBJ databases">
        <authorList>
            <consortium name="Pathogen Informatics"/>
            <person name="Murphy D."/>
        </authorList>
    </citation>
    <scope>NUCLEOTIDE SEQUENCE [LARGE SCALE GENOMIC DNA]</scope>
    <source>
        <strain evidence="4 9">0268S</strain>
    </source>
</reference>
<dbReference type="InterPro" id="IPR013149">
    <property type="entry name" value="ADH-like_C"/>
</dbReference>
<evidence type="ECO:0000313" key="5">
    <source>
        <dbReference type="EMBL" id="CNV27492.1"/>
    </source>
</evidence>
<feature type="domain" description="Enoyl reductase (ER)" evidence="2">
    <location>
        <begin position="115"/>
        <end position="437"/>
    </location>
</feature>
<reference evidence="6 10" key="4">
    <citation type="submission" date="2017-02" db="EMBL/GenBank/DDBJ databases">
        <title>Protein polymorphisms may explain contrasting epidemiological fitness of two variants of a multidrug-resistant Mycobacterium tuberculosis strain.</title>
        <authorList>
            <person name="Bigi M.M."/>
            <person name="Lopez B."/>
            <person name="Blanco F.C."/>
            <person name="Sasiain M.C."/>
            <person name="De La Barrera S."/>
            <person name="Ritacco V."/>
            <person name="Bigi F."/>
            <person name="Soria M.A."/>
        </authorList>
    </citation>
    <scope>NUCLEOTIDE SEQUENCE [LARGE SCALE GENOMIC DNA]</scope>
    <source>
        <strain evidence="6 10">6548</strain>
    </source>
</reference>
<dbReference type="Proteomes" id="UP000046947">
    <property type="component" value="Unassembled WGS sequence"/>
</dbReference>
<dbReference type="SMR" id="A0A0E8TSE0"/>
<sequence>MVEMLVCQHNMRYLATSDLLDVGRDCCCFAEGGPGVDEQYSGAAPDQPNGDVTERQPAAMHAVGQALPVEVHNRKGNAPPNLLITRAITEGCSRVRPVKPDKENIMRAVVITKHGDPSVLQVRQRPDPPPPGPGQLRVAVRAAGVNFADHLARVGLYPDAPKLPAVVGYEVAGTVEAVGDGVDPNRVGERVLAGTRFGGYCEIVNVAATDSVVLPDALSFEQGAAVPVNYATAWAALHGYGSLRAGERVLIHAAAGGVGIAAVQFAKAAKAEVHGTASPQKHQKLAEFGVDRAIDYRRDGWWQGLGPYDVVLDALGGTSLRRSYTLLRPGGRLVGYGISNMQHGEKRSMRRVAPHALSMLRGFNLMKQLEESKTVIGLNMLRLWDDRRTLEPWIAPLTKALNDGTILPIVHAIVPFAEAPEAHRILAARENVDKVVLVP</sequence>
<dbReference type="EMBL" id="CFOH01000134">
    <property type="protein sequence ID" value="CFE48595.1"/>
    <property type="molecule type" value="Genomic_DNA"/>
</dbReference>
<dbReference type="EMBL" id="COPH01000011">
    <property type="protein sequence ID" value="CLW00878.1"/>
    <property type="molecule type" value="Genomic_DNA"/>
</dbReference>
<dbReference type="SUPFAM" id="SSF50129">
    <property type="entry name" value="GroES-like"/>
    <property type="match status" value="1"/>
</dbReference>
<evidence type="ECO:0000313" key="9">
    <source>
        <dbReference type="Proteomes" id="UP000050139"/>
    </source>
</evidence>
<protein>
    <submittedName>
        <fullName evidence="4 6">Oxidoreductase</fullName>
        <ecNumber evidence="4">1.-.-.-</ecNumber>
        <ecNumber evidence="4 6">1.6.5.5</ecNumber>
    </submittedName>
</protein>
<reference evidence="7 8" key="1">
    <citation type="submission" date="2015-03" db="EMBL/GenBank/DDBJ databases">
        <authorList>
            <consortium name="Pathogen Informatics"/>
        </authorList>
    </citation>
    <scope>NUCLEOTIDE SEQUENCE [LARGE SCALE GENOMIC DNA]</scope>
    <source>
        <strain evidence="5 7">D00501624</strain>
        <strain evidence="3 8">H09601792</strain>
    </source>
</reference>
<dbReference type="InterPro" id="IPR036291">
    <property type="entry name" value="NAD(P)-bd_dom_sf"/>
</dbReference>
<organism evidence="4 9">
    <name type="scientific">Mycobacterium tuberculosis</name>
    <dbReference type="NCBI Taxonomy" id="1773"/>
    <lineage>
        <taxon>Bacteria</taxon>
        <taxon>Bacillati</taxon>
        <taxon>Actinomycetota</taxon>
        <taxon>Actinomycetes</taxon>
        <taxon>Mycobacteriales</taxon>
        <taxon>Mycobacteriaceae</taxon>
        <taxon>Mycobacterium</taxon>
        <taxon>Mycobacterium tuberculosis complex</taxon>
    </lineage>
</organism>
<dbReference type="EC" id="1.6.5.5" evidence="4 6"/>
<dbReference type="Proteomes" id="UP000189452">
    <property type="component" value="Chromosome"/>
</dbReference>